<accession>A0ABV6RX06</accession>
<feature type="domain" description="Fumarate lyase N-terminal" evidence="2">
    <location>
        <begin position="101"/>
        <end position="305"/>
    </location>
</feature>
<dbReference type="InterPro" id="IPR022761">
    <property type="entry name" value="Fumarate_lyase_N"/>
</dbReference>
<dbReference type="PRINTS" id="PR00149">
    <property type="entry name" value="FUMRATELYASE"/>
</dbReference>
<keyword evidence="4" id="KW-1185">Reference proteome</keyword>
<gene>
    <name evidence="3" type="ORF">ACFFGH_27085</name>
</gene>
<comment type="similarity">
    <text evidence="1">Belongs to the class-II fumarase/aspartase family.</text>
</comment>
<dbReference type="GO" id="GO:0016829">
    <property type="term" value="F:lyase activity"/>
    <property type="evidence" value="ECO:0007669"/>
    <property type="project" value="UniProtKB-KW"/>
</dbReference>
<sequence>MTDASDAAAFDWGLLEPLSRHAGPASDDALLAALVDVERALLQAWADEDGTPGPAGIAADAFDPAKLDRAALRDGTRAGGVVVIPLVEQLRRQAEAAAPGSSDWVHRGATSQDVLDSALILTAKRAIVHARGGLLAAGRRLAKLADEERSTLTVARTLGQQAGATTFGAAASSWLDGITAAIRQLENLDFPVQLGGSVGTGEAIDVLGSGTADSDRLRAATARLLELDDPGNAWHAERSPVLRIAQAAATAVASLGRYGRDLVFLSRTEIGEVRFAGGGRSSAMPHKRNPVEAVLLTANALRAPGLLATVHTAAVSSDARPAGEWHAEWQAFRGLLRLLLESAAVAAELDPVVDHEAAERSRRAGGSELLAERASALLIGSIGRDAADRLVREALDRHRTGVADFAAAVAQLAAAERPGLQLDLGDGPTLAAAGRVVDASLARFATLEAGDDQ</sequence>
<dbReference type="Pfam" id="PF00206">
    <property type="entry name" value="Lyase_1"/>
    <property type="match status" value="1"/>
</dbReference>
<dbReference type="PANTHER" id="PTHR43172">
    <property type="entry name" value="ADENYLOSUCCINATE LYASE"/>
    <property type="match status" value="1"/>
</dbReference>
<name>A0ABV6RX06_9GAMM</name>
<comment type="caution">
    <text evidence="3">The sequence shown here is derived from an EMBL/GenBank/DDBJ whole genome shotgun (WGS) entry which is preliminary data.</text>
</comment>
<evidence type="ECO:0000313" key="4">
    <source>
        <dbReference type="Proteomes" id="UP001589896"/>
    </source>
</evidence>
<dbReference type="PANTHER" id="PTHR43172:SF2">
    <property type="entry name" value="ADENYLOSUCCINATE LYASE C-TERMINAL DOMAIN-CONTAINING PROTEIN"/>
    <property type="match status" value="1"/>
</dbReference>
<evidence type="ECO:0000259" key="2">
    <source>
        <dbReference type="Pfam" id="PF00206"/>
    </source>
</evidence>
<keyword evidence="3" id="KW-0456">Lyase</keyword>
<reference evidence="3 4" key="1">
    <citation type="submission" date="2024-09" db="EMBL/GenBank/DDBJ databases">
        <authorList>
            <person name="Sun Q."/>
            <person name="Mori K."/>
        </authorList>
    </citation>
    <scope>NUCLEOTIDE SEQUENCE [LARGE SCALE GENOMIC DNA]</scope>
    <source>
        <strain evidence="3 4">KCTC 23076</strain>
    </source>
</reference>
<dbReference type="Proteomes" id="UP001589896">
    <property type="component" value="Unassembled WGS sequence"/>
</dbReference>
<evidence type="ECO:0000256" key="1">
    <source>
        <dbReference type="ARBA" id="ARBA00034772"/>
    </source>
</evidence>
<dbReference type="InterPro" id="IPR000362">
    <property type="entry name" value="Fumarate_lyase_fam"/>
</dbReference>
<dbReference type="Gene3D" id="1.20.200.10">
    <property type="entry name" value="Fumarase/aspartase (Central domain)"/>
    <property type="match status" value="1"/>
</dbReference>
<proteinExistence type="inferred from homology"/>
<dbReference type="RefSeq" id="WP_386674257.1">
    <property type="nucleotide sequence ID" value="NZ_JBHLTG010000008.1"/>
</dbReference>
<dbReference type="InterPro" id="IPR008948">
    <property type="entry name" value="L-Aspartase-like"/>
</dbReference>
<evidence type="ECO:0000313" key="3">
    <source>
        <dbReference type="EMBL" id="MFC0681509.1"/>
    </source>
</evidence>
<dbReference type="EMBL" id="JBHLTG010000008">
    <property type="protein sequence ID" value="MFC0681509.1"/>
    <property type="molecule type" value="Genomic_DNA"/>
</dbReference>
<protein>
    <submittedName>
        <fullName evidence="3">Lyase family protein</fullName>
    </submittedName>
</protein>
<dbReference type="SUPFAM" id="SSF48557">
    <property type="entry name" value="L-aspartase-like"/>
    <property type="match status" value="1"/>
</dbReference>
<organism evidence="3 4">
    <name type="scientific">Lysobacter korlensis</name>
    <dbReference type="NCBI Taxonomy" id="553636"/>
    <lineage>
        <taxon>Bacteria</taxon>
        <taxon>Pseudomonadati</taxon>
        <taxon>Pseudomonadota</taxon>
        <taxon>Gammaproteobacteria</taxon>
        <taxon>Lysobacterales</taxon>
        <taxon>Lysobacteraceae</taxon>
        <taxon>Lysobacter</taxon>
    </lineage>
</organism>